<accession>A0A099K964</accession>
<gene>
    <name evidence="1" type="ORF">GAB14E_4662</name>
</gene>
<evidence type="ECO:0000313" key="1">
    <source>
        <dbReference type="EMBL" id="KGJ86835.1"/>
    </source>
</evidence>
<name>A0A099K964_COLPS</name>
<protein>
    <submittedName>
        <fullName evidence="1">Uncharacterized protein</fullName>
    </submittedName>
</protein>
<comment type="caution">
    <text evidence="1">The sequence shown here is derived from an EMBL/GenBank/DDBJ whole genome shotgun (WGS) entry which is preliminary data.</text>
</comment>
<dbReference type="EMBL" id="JQEC01000074">
    <property type="protein sequence ID" value="KGJ86835.1"/>
    <property type="molecule type" value="Genomic_DNA"/>
</dbReference>
<reference evidence="1 2" key="1">
    <citation type="submission" date="2014-08" db="EMBL/GenBank/DDBJ databases">
        <title>Genomic and Phenotypic Diversity of Colwellia psychrerythraea strains from Disparate Marine Basins.</title>
        <authorList>
            <person name="Techtmann S.M."/>
            <person name="Stelling S.C."/>
            <person name="Utturkar S.M."/>
            <person name="Alshibli N."/>
            <person name="Harris A."/>
            <person name="Brown S.D."/>
            <person name="Hazen T.C."/>
        </authorList>
    </citation>
    <scope>NUCLEOTIDE SEQUENCE [LARGE SCALE GENOMIC DNA]</scope>
    <source>
        <strain evidence="1 2">GAB14E</strain>
    </source>
</reference>
<dbReference type="AlphaFoldDB" id="A0A099K964"/>
<dbReference type="PATRIC" id="fig|28229.3.peg.4650"/>
<dbReference type="Proteomes" id="UP000029868">
    <property type="component" value="Unassembled WGS sequence"/>
</dbReference>
<proteinExistence type="predicted"/>
<sequence>MLKAVLHGKAGRIEQQGNEAISWRQLLKIYEDLITFLL</sequence>
<organism evidence="1 2">
    <name type="scientific">Colwellia psychrerythraea</name>
    <name type="common">Vibrio psychroerythus</name>
    <dbReference type="NCBI Taxonomy" id="28229"/>
    <lineage>
        <taxon>Bacteria</taxon>
        <taxon>Pseudomonadati</taxon>
        <taxon>Pseudomonadota</taxon>
        <taxon>Gammaproteobacteria</taxon>
        <taxon>Alteromonadales</taxon>
        <taxon>Colwelliaceae</taxon>
        <taxon>Colwellia</taxon>
    </lineage>
</organism>
<evidence type="ECO:0000313" key="2">
    <source>
        <dbReference type="Proteomes" id="UP000029868"/>
    </source>
</evidence>